<evidence type="ECO:0000313" key="3">
    <source>
        <dbReference type="Proteomes" id="UP000325313"/>
    </source>
</evidence>
<protein>
    <submittedName>
        <fullName evidence="2">Uncharacterized protein</fullName>
    </submittedName>
</protein>
<dbReference type="EMBL" id="VDEP01000022">
    <property type="protein sequence ID" value="KAA1136816.1"/>
    <property type="molecule type" value="Genomic_DNA"/>
</dbReference>
<evidence type="ECO:0000256" key="1">
    <source>
        <dbReference type="SAM" id="MobiDB-lite"/>
    </source>
</evidence>
<sequence length="60" mass="7116">MSTNKRDWIGIPRKRPWRNQSSPFFLPFLSPSRKYSRQSASPFVIRGGRTWSNGKQLQYD</sequence>
<organism evidence="2 3">
    <name type="scientific">Puccinia graminis f. sp. tritici</name>
    <dbReference type="NCBI Taxonomy" id="56615"/>
    <lineage>
        <taxon>Eukaryota</taxon>
        <taxon>Fungi</taxon>
        <taxon>Dikarya</taxon>
        <taxon>Basidiomycota</taxon>
        <taxon>Pucciniomycotina</taxon>
        <taxon>Pucciniomycetes</taxon>
        <taxon>Pucciniales</taxon>
        <taxon>Pucciniaceae</taxon>
        <taxon>Puccinia</taxon>
    </lineage>
</organism>
<proteinExistence type="predicted"/>
<dbReference type="Proteomes" id="UP000325313">
    <property type="component" value="Unassembled WGS sequence"/>
</dbReference>
<gene>
    <name evidence="2" type="ORF">PGTUg99_001811</name>
</gene>
<accession>A0A5B0SFA0</accession>
<reference evidence="2 3" key="1">
    <citation type="submission" date="2019-05" db="EMBL/GenBank/DDBJ databases">
        <title>Emergence of the Ug99 lineage of the wheat stem rust pathogen through somatic hybridization.</title>
        <authorList>
            <person name="Li F."/>
            <person name="Upadhyaya N.M."/>
            <person name="Sperschneider J."/>
            <person name="Matny O."/>
            <person name="Nguyen-Phuc H."/>
            <person name="Mago R."/>
            <person name="Raley C."/>
            <person name="Miller M.E."/>
            <person name="Silverstein K.A.T."/>
            <person name="Henningsen E."/>
            <person name="Hirsch C.D."/>
            <person name="Visser B."/>
            <person name="Pretorius Z.A."/>
            <person name="Steffenson B.J."/>
            <person name="Schwessinger B."/>
            <person name="Dodds P.N."/>
            <person name="Figueroa M."/>
        </authorList>
    </citation>
    <scope>NUCLEOTIDE SEQUENCE [LARGE SCALE GENOMIC DNA]</scope>
    <source>
        <strain evidence="2 3">Ug99</strain>
    </source>
</reference>
<dbReference type="AlphaFoldDB" id="A0A5B0SFA0"/>
<comment type="caution">
    <text evidence="2">The sequence shown here is derived from an EMBL/GenBank/DDBJ whole genome shotgun (WGS) entry which is preliminary data.</text>
</comment>
<evidence type="ECO:0000313" key="2">
    <source>
        <dbReference type="EMBL" id="KAA1136816.1"/>
    </source>
</evidence>
<name>A0A5B0SFA0_PUCGR</name>
<feature type="region of interest" description="Disordered" evidence="1">
    <location>
        <begin position="1"/>
        <end position="21"/>
    </location>
</feature>